<sequence>MDKKFKQVLKTLYSPDNSVYDLERRISLYKEESLSPSEQALLREYNWNPNQIEFMEHDAINRKLIAMQQNKHLTRSSVAGLFIAGVGGSFPRGLSVLMSYHLMIHMKEHAYQQAERFVTCGICGFYNTGWEHISRVQYVMHSGHTYGSTNAGAYIDLKELIELEHVVPMPEDIAVFQNLLNSLDRAADDETPGQYEKRLSAEKLLSGNAGIRRGILQSLATVGIVPNRVLPLSLDRWVNKEEILEGESTLNNTKGRSDMEMPWAGWQGRLRVDWDKVIQVFGDYI</sequence>
<dbReference type="RefSeq" id="WP_307204330.1">
    <property type="nucleotide sequence ID" value="NZ_JAUSSU010000005.1"/>
</dbReference>
<accession>A0ABT9U0S6</accession>
<protein>
    <submittedName>
        <fullName evidence="1">Uncharacterized protein</fullName>
    </submittedName>
</protein>
<evidence type="ECO:0000313" key="2">
    <source>
        <dbReference type="Proteomes" id="UP001229346"/>
    </source>
</evidence>
<name>A0ABT9U0S6_PAEHA</name>
<dbReference type="Proteomes" id="UP001229346">
    <property type="component" value="Unassembled WGS sequence"/>
</dbReference>
<gene>
    <name evidence="1" type="ORF">J2T15_002678</name>
</gene>
<comment type="caution">
    <text evidence="1">The sequence shown here is derived from an EMBL/GenBank/DDBJ whole genome shotgun (WGS) entry which is preliminary data.</text>
</comment>
<dbReference type="EMBL" id="JAUSSU010000005">
    <property type="protein sequence ID" value="MDQ0113237.1"/>
    <property type="molecule type" value="Genomic_DNA"/>
</dbReference>
<proteinExistence type="predicted"/>
<evidence type="ECO:0000313" key="1">
    <source>
        <dbReference type="EMBL" id="MDQ0113237.1"/>
    </source>
</evidence>
<reference evidence="1 2" key="1">
    <citation type="submission" date="2023-07" db="EMBL/GenBank/DDBJ databases">
        <title>Sorghum-associated microbial communities from plants grown in Nebraska, USA.</title>
        <authorList>
            <person name="Schachtman D."/>
        </authorList>
    </citation>
    <scope>NUCLEOTIDE SEQUENCE [LARGE SCALE GENOMIC DNA]</scope>
    <source>
        <strain evidence="1 2">CC482</strain>
    </source>
</reference>
<organism evidence="1 2">
    <name type="scientific">Paenibacillus harenae</name>
    <dbReference type="NCBI Taxonomy" id="306543"/>
    <lineage>
        <taxon>Bacteria</taxon>
        <taxon>Bacillati</taxon>
        <taxon>Bacillota</taxon>
        <taxon>Bacilli</taxon>
        <taxon>Bacillales</taxon>
        <taxon>Paenibacillaceae</taxon>
        <taxon>Paenibacillus</taxon>
    </lineage>
</organism>
<keyword evidence="2" id="KW-1185">Reference proteome</keyword>